<dbReference type="Proteomes" id="UP000274504">
    <property type="component" value="Unassembled WGS sequence"/>
</dbReference>
<dbReference type="STRING" id="6216.A0A0R3S8I4"/>
<evidence type="ECO:0000313" key="3">
    <source>
        <dbReference type="WBParaSite" id="HDID_0000046401-mRNA-1"/>
    </source>
</evidence>
<reference evidence="3" key="1">
    <citation type="submission" date="2017-02" db="UniProtKB">
        <authorList>
            <consortium name="WormBaseParasite"/>
        </authorList>
    </citation>
    <scope>IDENTIFICATION</scope>
</reference>
<evidence type="ECO:0000313" key="1">
    <source>
        <dbReference type="EMBL" id="VDL16237.1"/>
    </source>
</evidence>
<evidence type="ECO:0000313" key="2">
    <source>
        <dbReference type="Proteomes" id="UP000274504"/>
    </source>
</evidence>
<gene>
    <name evidence="1" type="ORF">HDID_LOCUS465</name>
</gene>
<dbReference type="AlphaFoldDB" id="A0A0R3S8I4"/>
<name>A0A0R3S8I4_HYMDI</name>
<dbReference type="EMBL" id="UYSG01000062">
    <property type="protein sequence ID" value="VDL16237.1"/>
    <property type="molecule type" value="Genomic_DNA"/>
</dbReference>
<sequence>MLINNRTSTIGRNFDEVALNFLIRALCCLATESSEVANSSRDPSHFSTVKLAEVGLANLHRLDIWWKTINDQLLSIIFSSLVFKLYSRQFLLSLLSALIYTV</sequence>
<proteinExistence type="predicted"/>
<organism evidence="3">
    <name type="scientific">Hymenolepis diminuta</name>
    <name type="common">Rat tapeworm</name>
    <dbReference type="NCBI Taxonomy" id="6216"/>
    <lineage>
        <taxon>Eukaryota</taxon>
        <taxon>Metazoa</taxon>
        <taxon>Spiralia</taxon>
        <taxon>Lophotrochozoa</taxon>
        <taxon>Platyhelminthes</taxon>
        <taxon>Cestoda</taxon>
        <taxon>Eucestoda</taxon>
        <taxon>Cyclophyllidea</taxon>
        <taxon>Hymenolepididae</taxon>
        <taxon>Hymenolepis</taxon>
    </lineage>
</organism>
<dbReference type="OrthoDB" id="294853at2759"/>
<reference evidence="1 2" key="2">
    <citation type="submission" date="2018-11" db="EMBL/GenBank/DDBJ databases">
        <authorList>
            <consortium name="Pathogen Informatics"/>
        </authorList>
    </citation>
    <scope>NUCLEOTIDE SEQUENCE [LARGE SCALE GENOMIC DNA]</scope>
</reference>
<accession>A0A0R3S8I4</accession>
<protein>
    <submittedName>
        <fullName evidence="3">Ovule protein</fullName>
    </submittedName>
</protein>
<dbReference type="WBParaSite" id="HDID_0000046401-mRNA-1">
    <property type="protein sequence ID" value="HDID_0000046401-mRNA-1"/>
    <property type="gene ID" value="HDID_0000046401"/>
</dbReference>